<dbReference type="AlphaFoldDB" id="A0AAW0DBF6"/>
<organism evidence="1 2">
    <name type="scientific">Favolaschia claudopus</name>
    <dbReference type="NCBI Taxonomy" id="2862362"/>
    <lineage>
        <taxon>Eukaryota</taxon>
        <taxon>Fungi</taxon>
        <taxon>Dikarya</taxon>
        <taxon>Basidiomycota</taxon>
        <taxon>Agaricomycotina</taxon>
        <taxon>Agaricomycetes</taxon>
        <taxon>Agaricomycetidae</taxon>
        <taxon>Agaricales</taxon>
        <taxon>Marasmiineae</taxon>
        <taxon>Mycenaceae</taxon>
        <taxon>Favolaschia</taxon>
    </lineage>
</organism>
<protein>
    <submittedName>
        <fullName evidence="1">Uncharacterized protein</fullName>
    </submittedName>
</protein>
<gene>
    <name evidence="1" type="ORF">R3P38DRAFT_1876274</name>
</gene>
<reference evidence="1 2" key="1">
    <citation type="journal article" date="2024" name="J Genomics">
        <title>Draft genome sequencing and assembly of Favolaschia claudopus CIRM-BRFM 2984 isolated from oak limbs.</title>
        <authorList>
            <person name="Navarro D."/>
            <person name="Drula E."/>
            <person name="Chaduli D."/>
            <person name="Cazenave R."/>
            <person name="Ahrendt S."/>
            <person name="Wang J."/>
            <person name="Lipzen A."/>
            <person name="Daum C."/>
            <person name="Barry K."/>
            <person name="Grigoriev I.V."/>
            <person name="Favel A."/>
            <person name="Rosso M.N."/>
            <person name="Martin F."/>
        </authorList>
    </citation>
    <scope>NUCLEOTIDE SEQUENCE [LARGE SCALE GENOMIC DNA]</scope>
    <source>
        <strain evidence="1 2">CIRM-BRFM 2984</strain>
    </source>
</reference>
<evidence type="ECO:0000313" key="1">
    <source>
        <dbReference type="EMBL" id="KAK7048726.1"/>
    </source>
</evidence>
<sequence length="182" mass="20342">MDYNLMSHYAMVSHLQSSLLIVLSLIPNHILRYTAVALAAGAGVVYTVHLKRPSVRLRHLEDAIKETEEIIGAAKEISSRDLLALTEEGVKLLEVKRSASFIHYRILDCGTPTWKIYRDLSRDIGECTKKIEKVGTSVQLIVEAERQRKLTEDINATRIVLGHMGSPSVHEYPSSARGSYSI</sequence>
<dbReference type="EMBL" id="JAWWNJ010000009">
    <property type="protein sequence ID" value="KAK7048726.1"/>
    <property type="molecule type" value="Genomic_DNA"/>
</dbReference>
<name>A0AAW0DBF6_9AGAR</name>
<keyword evidence="2" id="KW-1185">Reference proteome</keyword>
<accession>A0AAW0DBF6</accession>
<comment type="caution">
    <text evidence="1">The sequence shown here is derived from an EMBL/GenBank/DDBJ whole genome shotgun (WGS) entry which is preliminary data.</text>
</comment>
<dbReference type="Proteomes" id="UP001362999">
    <property type="component" value="Unassembled WGS sequence"/>
</dbReference>
<evidence type="ECO:0000313" key="2">
    <source>
        <dbReference type="Proteomes" id="UP001362999"/>
    </source>
</evidence>
<proteinExistence type="predicted"/>